<evidence type="ECO:0000256" key="1">
    <source>
        <dbReference type="ARBA" id="ARBA00022478"/>
    </source>
</evidence>
<dbReference type="InterPro" id="IPR011263">
    <property type="entry name" value="DNA-dir_RNA_pol_RpoA/D/Rpb3"/>
</dbReference>
<dbReference type="CDD" id="cd06928">
    <property type="entry name" value="RNAP_alpha_NTD"/>
    <property type="match status" value="1"/>
</dbReference>
<dbReference type="GO" id="GO:0046983">
    <property type="term" value="F:protein dimerization activity"/>
    <property type="evidence" value="ECO:0007669"/>
    <property type="project" value="InterPro"/>
</dbReference>
<accession>A0A088CK38</accession>
<dbReference type="AlphaFoldDB" id="A0A088CK38"/>
<dbReference type="InterPro" id="IPR036643">
    <property type="entry name" value="RNApol_insert_sf"/>
</dbReference>
<keyword evidence="2" id="KW-0804">Transcription</keyword>
<organism evidence="5">
    <name type="scientific">Picocystis salinarum</name>
    <dbReference type="NCBI Taxonomy" id="88271"/>
    <lineage>
        <taxon>Eukaryota</taxon>
        <taxon>Viridiplantae</taxon>
        <taxon>Chlorophyta</taxon>
        <taxon>Picocystophyceae</taxon>
        <taxon>Picocystales</taxon>
        <taxon>Picocystaceae</taxon>
        <taxon>Picocystis</taxon>
    </lineage>
</organism>
<dbReference type="InterPro" id="IPR036603">
    <property type="entry name" value="RBP11-like"/>
</dbReference>
<dbReference type="SUPFAM" id="SSF55257">
    <property type="entry name" value="RBP11-like subunits of RNA polymerase"/>
    <property type="match status" value="1"/>
</dbReference>
<evidence type="ECO:0000256" key="2">
    <source>
        <dbReference type="ARBA" id="ARBA00023163"/>
    </source>
</evidence>
<reference evidence="5" key="1">
    <citation type="journal article" date="2014" name="BMC Genomics">
        <title>Six newly sequenced chloroplast genomes from prasinophyte green algae provide insights into the relationships among prasinophyte lineages and the diversity of streamlined genome architecture in picoplanktonic species.</title>
        <authorList>
            <person name="Lemieux C."/>
            <person name="Otis C."/>
            <person name="Turmel M."/>
        </authorList>
    </citation>
    <scope>NUCLEOTIDE SEQUENCE</scope>
</reference>
<gene>
    <name evidence="5" type="primary">rpoA</name>
</gene>
<evidence type="ECO:0000313" key="5">
    <source>
        <dbReference type="EMBL" id="AID67637.1"/>
    </source>
</evidence>
<keyword evidence="5" id="KW-0934">Plastid</keyword>
<feature type="domain" description="DNA-directed RNA polymerase RpoA/D/Rpb3-type" evidence="4">
    <location>
        <begin position="31"/>
        <end position="237"/>
    </location>
</feature>
<proteinExistence type="predicted"/>
<dbReference type="SUPFAM" id="SSF56553">
    <property type="entry name" value="Insert subdomain of RNA polymerase alpha subunit"/>
    <property type="match status" value="1"/>
</dbReference>
<dbReference type="Pfam" id="PF01000">
    <property type="entry name" value="RNA_pol_A_bac"/>
    <property type="match status" value="1"/>
</dbReference>
<dbReference type="RefSeq" id="YP_009057790.1">
    <property type="nucleotide sequence ID" value="NC_024828.1"/>
</dbReference>
<dbReference type="GO" id="GO:0003899">
    <property type="term" value="F:DNA-directed RNA polymerase activity"/>
    <property type="evidence" value="ECO:0007669"/>
    <property type="project" value="InterPro"/>
</dbReference>
<dbReference type="GO" id="GO:0000428">
    <property type="term" value="C:DNA-directed RNA polymerase complex"/>
    <property type="evidence" value="ECO:0007669"/>
    <property type="project" value="UniProtKB-KW"/>
</dbReference>
<protein>
    <recommendedName>
        <fullName evidence="3">Plastid-encoded RNA polymerase subunit alpha</fullName>
    </recommendedName>
</protein>
<evidence type="ECO:0000259" key="4">
    <source>
        <dbReference type="SMART" id="SM00662"/>
    </source>
</evidence>
<dbReference type="Gene3D" id="3.30.1360.10">
    <property type="entry name" value="RNA polymerase, RBP11-like subunit"/>
    <property type="match status" value="1"/>
</dbReference>
<dbReference type="GeneID" id="20356048"/>
<keyword evidence="1" id="KW-0240">DNA-directed RNA polymerase</keyword>
<sequence>MSTSKKTTCINNEFLKTKMFRRKKESRLNHYGSFVLGPLISGQGITVGNAIRRTLLSNIPGIAITSVQIVGAEHEYSTLPGVRESVLEILSNLKQIIFTTTLDFTTSKVGFIHAIGPGSVFAQDLQLPSFVEPVDGNQYIATLESDGEIHIKFTLEQDEGYRTQSLPVYKIPVELPIDAVFMPIRQVNYKIQTEKIYSSYQEYIYVEIWTNGSISPHQALQESSSKLQNLFEQLRTVPVPENKLLGQWSYAIRRDLVHNYPL</sequence>
<dbReference type="SMART" id="SM00662">
    <property type="entry name" value="RPOLD"/>
    <property type="match status" value="1"/>
</dbReference>
<evidence type="ECO:0000256" key="3">
    <source>
        <dbReference type="ARBA" id="ARBA00031776"/>
    </source>
</evidence>
<dbReference type="InterPro" id="IPR011262">
    <property type="entry name" value="DNA-dir_RNA_pol_insert"/>
</dbReference>
<dbReference type="Pfam" id="PF01193">
    <property type="entry name" value="RNA_pol_L"/>
    <property type="match status" value="1"/>
</dbReference>
<dbReference type="EMBL" id="KJ746599">
    <property type="protein sequence ID" value="AID67637.1"/>
    <property type="molecule type" value="Genomic_DNA"/>
</dbReference>
<geneLocation type="chloroplast" evidence="5"/>
<keyword evidence="5" id="KW-0150">Chloroplast</keyword>
<name>A0A088CK38_9CHLO</name>
<dbReference type="GO" id="GO:0006351">
    <property type="term" value="P:DNA-templated transcription"/>
    <property type="evidence" value="ECO:0007669"/>
    <property type="project" value="InterPro"/>
</dbReference>
<dbReference type="Gene3D" id="2.170.120.12">
    <property type="entry name" value="DNA-directed RNA polymerase, insert domain"/>
    <property type="match status" value="1"/>
</dbReference>